<feature type="non-terminal residue" evidence="2">
    <location>
        <position position="822"/>
    </location>
</feature>
<dbReference type="EMBL" id="KL142470">
    <property type="protein sequence ID" value="KDR65237.1"/>
    <property type="molecule type" value="Genomic_DNA"/>
</dbReference>
<accession>A0A067S5T5</accession>
<protein>
    <recommendedName>
        <fullName evidence="1">HMG domain-containing protein</fullName>
    </recommendedName>
</protein>
<dbReference type="HOGENOM" id="CLU_017505_0_0_1"/>
<reference evidence="3" key="1">
    <citation type="journal article" date="2014" name="Proc. Natl. Acad. Sci. U.S.A.">
        <title>Extensive sampling of basidiomycete genomes demonstrates inadequacy of the white-rot/brown-rot paradigm for wood decay fungi.</title>
        <authorList>
            <person name="Riley R."/>
            <person name="Salamov A.A."/>
            <person name="Brown D.W."/>
            <person name="Nagy L.G."/>
            <person name="Floudas D."/>
            <person name="Held B.W."/>
            <person name="Levasseur A."/>
            <person name="Lombard V."/>
            <person name="Morin E."/>
            <person name="Otillar R."/>
            <person name="Lindquist E.A."/>
            <person name="Sun H."/>
            <person name="LaButti K.M."/>
            <person name="Schmutz J."/>
            <person name="Jabbour D."/>
            <person name="Luo H."/>
            <person name="Baker S.E."/>
            <person name="Pisabarro A.G."/>
            <person name="Walton J.D."/>
            <person name="Blanchette R.A."/>
            <person name="Henrissat B."/>
            <person name="Martin F."/>
            <person name="Cullen D."/>
            <person name="Hibbett D.S."/>
            <person name="Grigoriev I.V."/>
        </authorList>
    </citation>
    <scope>NUCLEOTIDE SEQUENCE [LARGE SCALE GENOMIC DNA]</scope>
    <source>
        <strain evidence="3">CBS 339.88</strain>
    </source>
</reference>
<dbReference type="Pfam" id="PF18717">
    <property type="entry name" value="CxC4"/>
    <property type="match status" value="1"/>
</dbReference>
<sequence>YLSFVEAVLAAECDFWQLSRNLFIVNGWNREANAATSTFYHLHMVVVGTERRCHCLCPEGRQNNQCIHVRFLLDHGDEKFPIDHRMTGKIWEENKTFLFSRNVECYEPLTIHNVFSVPSPGVLESIKNRAVVEHFGDDTGSGVWRCSKDPNIRNCRHILFARDSLQQHVQMDHLATDTNTERNLILYHDMPAVSSRQIPPPHWARIRQDGQLPAIPAFNQPPEVIPLGTASSCPCNSDSRSSYDPMVPTETRRCEVYGLTRMWACQIEVQKCSLCRRRFIGPDCQELGLFNWNNRVLLSHDLLDDYTSSFSASETPFVAWVAVLTRRYDTYQSPSPFLSEKRFRVIWFAYAALLALENDMRCSKCGPTPNITIWDGVTLAFNRKNLKASLSPPTTIHPNSKIRDGARHPTRPQCFDAPLRKLIRYVLTGPPLRWINNEESMADLFTVDDDPSDDDSEEVAISKKATRVAAARQKAFKDMHARLERIEFVVNQLMEIDTSIGCLFERCYGRNALAKGKAIAHAYTSLFMQMAADESVLQLTTRSVIESLKRFVEKPSFLTASHLNMFPALYSVVMLELSVNHQETVTDETLGLCRWVMIRGMTVLMSSITHEGGEKDAQELESARKWQKTGSCYSMPKIRHRPQYPLIHRDGMTDVGGQAKRGDGCGKYYSEYGQKRLTGGIMVVWCTHTVCYGFHCIPASEGRNEVFSAIYTHWEQAPEIVVYDYACNLAPYAMAREPTFFARSKFLIDHFHSMGHNSCGNACKLMTYVATNPDLDKINSSAAECGNSGILRIRKSVSYMTQDHAIIYTKTFLSIRNRLIIR</sequence>
<gene>
    <name evidence="2" type="ORF">GALMADRAFT_50349</name>
</gene>
<proteinExistence type="predicted"/>
<dbReference type="AlphaFoldDB" id="A0A067S5T5"/>
<dbReference type="PANTHER" id="PTHR34305">
    <property type="entry name" value="EXPRESSED PROTEIN"/>
    <property type="match status" value="1"/>
</dbReference>
<dbReference type="Proteomes" id="UP000027222">
    <property type="component" value="Unassembled WGS sequence"/>
</dbReference>
<dbReference type="OrthoDB" id="5598737at2759"/>
<dbReference type="InterPro" id="IPR040648">
    <property type="entry name" value="HMGXB3_CxC4"/>
</dbReference>
<evidence type="ECO:0000259" key="1">
    <source>
        <dbReference type="Pfam" id="PF18717"/>
    </source>
</evidence>
<feature type="domain" description="HMG" evidence="1">
    <location>
        <begin position="218"/>
        <end position="350"/>
    </location>
</feature>
<feature type="non-terminal residue" evidence="2">
    <location>
        <position position="1"/>
    </location>
</feature>
<keyword evidence="3" id="KW-1185">Reference proteome</keyword>
<organism evidence="2 3">
    <name type="scientific">Galerina marginata (strain CBS 339.88)</name>
    <dbReference type="NCBI Taxonomy" id="685588"/>
    <lineage>
        <taxon>Eukaryota</taxon>
        <taxon>Fungi</taxon>
        <taxon>Dikarya</taxon>
        <taxon>Basidiomycota</taxon>
        <taxon>Agaricomycotina</taxon>
        <taxon>Agaricomycetes</taxon>
        <taxon>Agaricomycetidae</taxon>
        <taxon>Agaricales</taxon>
        <taxon>Agaricineae</taxon>
        <taxon>Strophariaceae</taxon>
        <taxon>Galerina</taxon>
    </lineage>
</organism>
<evidence type="ECO:0000313" key="2">
    <source>
        <dbReference type="EMBL" id="KDR65237.1"/>
    </source>
</evidence>
<evidence type="ECO:0000313" key="3">
    <source>
        <dbReference type="Proteomes" id="UP000027222"/>
    </source>
</evidence>
<name>A0A067S5T5_GALM3</name>
<dbReference type="PANTHER" id="PTHR34305:SF1">
    <property type="entry name" value="SWIM-TYPE DOMAIN-CONTAINING PROTEIN"/>
    <property type="match status" value="1"/>
</dbReference>